<dbReference type="InterPro" id="IPR037700">
    <property type="entry name" value="NUP88/NUP82"/>
</dbReference>
<keyword evidence="6" id="KW-0906">Nuclear pore complex</keyword>
<name>A0A5N5LP17_9ROSI</name>
<organism evidence="8 9">
    <name type="scientific">Salix brachista</name>
    <dbReference type="NCBI Taxonomy" id="2182728"/>
    <lineage>
        <taxon>Eukaryota</taxon>
        <taxon>Viridiplantae</taxon>
        <taxon>Streptophyta</taxon>
        <taxon>Embryophyta</taxon>
        <taxon>Tracheophyta</taxon>
        <taxon>Spermatophyta</taxon>
        <taxon>Magnoliopsida</taxon>
        <taxon>eudicotyledons</taxon>
        <taxon>Gunneridae</taxon>
        <taxon>Pentapetalae</taxon>
        <taxon>rosids</taxon>
        <taxon>fabids</taxon>
        <taxon>Malpighiales</taxon>
        <taxon>Salicaceae</taxon>
        <taxon>Saliceae</taxon>
        <taxon>Salix</taxon>
    </lineage>
</organism>
<gene>
    <name evidence="8" type="ORF">DKX38_012470</name>
</gene>
<reference evidence="9" key="1">
    <citation type="journal article" date="2019" name="Gigascience">
        <title>De novo genome assembly of the endangered Acer yangbiense, a plant species with extremely small populations endemic to Yunnan Province, China.</title>
        <authorList>
            <person name="Yang J."/>
            <person name="Wariss H.M."/>
            <person name="Tao L."/>
            <person name="Zhang R."/>
            <person name="Yun Q."/>
            <person name="Hollingsworth P."/>
            <person name="Dao Z."/>
            <person name="Luo G."/>
            <person name="Guo H."/>
            <person name="Ma Y."/>
            <person name="Sun W."/>
        </authorList>
    </citation>
    <scope>NUCLEOTIDE SEQUENCE [LARGE SCALE GENOMIC DNA]</scope>
    <source>
        <strain evidence="9">cv. br00</strain>
    </source>
</reference>
<evidence type="ECO:0000313" key="8">
    <source>
        <dbReference type="EMBL" id="KAB5544358.1"/>
    </source>
</evidence>
<evidence type="ECO:0000256" key="2">
    <source>
        <dbReference type="ARBA" id="ARBA00022448"/>
    </source>
</evidence>
<keyword evidence="4" id="KW-0653">Protein transport</keyword>
<dbReference type="GO" id="GO:0000056">
    <property type="term" value="P:ribosomal small subunit export from nucleus"/>
    <property type="evidence" value="ECO:0007669"/>
    <property type="project" value="InterPro"/>
</dbReference>
<comment type="caution">
    <text evidence="8">The sequence shown here is derived from an EMBL/GenBank/DDBJ whole genome shotgun (WGS) entry which is preliminary data.</text>
</comment>
<dbReference type="GO" id="GO:0005643">
    <property type="term" value="C:nuclear pore"/>
    <property type="evidence" value="ECO:0007669"/>
    <property type="project" value="UniProtKB-SubCell"/>
</dbReference>
<dbReference type="GO" id="GO:0006606">
    <property type="term" value="P:protein import into nucleus"/>
    <property type="evidence" value="ECO:0007669"/>
    <property type="project" value="TreeGrafter"/>
</dbReference>
<accession>A0A5N5LP17</accession>
<evidence type="ECO:0000256" key="4">
    <source>
        <dbReference type="ARBA" id="ARBA00022927"/>
    </source>
</evidence>
<dbReference type="AlphaFoldDB" id="A0A5N5LP17"/>
<keyword evidence="5" id="KW-0811">Translocation</keyword>
<dbReference type="Proteomes" id="UP000326939">
    <property type="component" value="Chromosome 8"/>
</dbReference>
<dbReference type="GO" id="GO:0006406">
    <property type="term" value="P:mRNA export from nucleus"/>
    <property type="evidence" value="ECO:0007669"/>
    <property type="project" value="TreeGrafter"/>
</dbReference>
<protein>
    <submittedName>
        <fullName evidence="8">Uncharacterized protein</fullName>
    </submittedName>
</protein>
<proteinExistence type="predicted"/>
<keyword evidence="7" id="KW-0539">Nucleus</keyword>
<evidence type="ECO:0000256" key="1">
    <source>
        <dbReference type="ARBA" id="ARBA00004567"/>
    </source>
</evidence>
<comment type="subcellular location">
    <subcellularLocation>
        <location evidence="1">Nucleus</location>
        <location evidence="1">Nuclear pore complex</location>
    </subcellularLocation>
</comment>
<evidence type="ECO:0000256" key="5">
    <source>
        <dbReference type="ARBA" id="ARBA00023010"/>
    </source>
</evidence>
<evidence type="ECO:0000256" key="7">
    <source>
        <dbReference type="ARBA" id="ARBA00023242"/>
    </source>
</evidence>
<dbReference type="EMBL" id="VDCV01000008">
    <property type="protein sequence ID" value="KAB5544358.1"/>
    <property type="molecule type" value="Genomic_DNA"/>
</dbReference>
<keyword evidence="2" id="KW-0813">Transport</keyword>
<dbReference type="GO" id="GO:0000055">
    <property type="term" value="P:ribosomal large subunit export from nucleus"/>
    <property type="evidence" value="ECO:0007669"/>
    <property type="project" value="InterPro"/>
</dbReference>
<sequence>MCCARIENIKLIGTCTCVMEKKSETAEEWTNRYPPEIISKELLSGPKAVLVPQGSPNLRSVAADSIEASQLFTNTETFSMKTMSSMHIRTTCTGDLVYFELKHHAPQLKRIIDDQHARFDEAQGKLSKVRKKQSGLEDRINHAMLQHNLLEQRLHCLKNLAGAHKKPLSKAEREFKSDTHHFTGVELDSLRTSIDTLRARLRRLNQSSKGDVANQQTKKVRNYVLYAQISQLKSSLAKLSLLNSENAES</sequence>
<evidence type="ECO:0000256" key="6">
    <source>
        <dbReference type="ARBA" id="ARBA00023132"/>
    </source>
</evidence>
<keyword evidence="9" id="KW-1185">Reference proteome</keyword>
<dbReference type="PANTHER" id="PTHR13257:SF0">
    <property type="entry name" value="NUCLEAR PORE COMPLEX PROTEIN NUP88"/>
    <property type="match status" value="1"/>
</dbReference>
<keyword evidence="3" id="KW-0509">mRNA transport</keyword>
<evidence type="ECO:0000313" key="9">
    <source>
        <dbReference type="Proteomes" id="UP000326939"/>
    </source>
</evidence>
<dbReference type="PANTHER" id="PTHR13257">
    <property type="entry name" value="NUCLEOPORIN NUP84-RELATED"/>
    <property type="match status" value="1"/>
</dbReference>
<dbReference type="GO" id="GO:0017056">
    <property type="term" value="F:structural constituent of nuclear pore"/>
    <property type="evidence" value="ECO:0007669"/>
    <property type="project" value="InterPro"/>
</dbReference>
<evidence type="ECO:0000256" key="3">
    <source>
        <dbReference type="ARBA" id="ARBA00022816"/>
    </source>
</evidence>